<dbReference type="SUPFAM" id="SSF48208">
    <property type="entry name" value="Six-hairpin glycosidases"/>
    <property type="match status" value="1"/>
</dbReference>
<name>A0AAE4V288_9NOCA</name>
<dbReference type="InterPro" id="IPR006379">
    <property type="entry name" value="HAD-SF_hydro_IIB"/>
</dbReference>
<dbReference type="InterPro" id="IPR005194">
    <property type="entry name" value="Glyco_hydro_65_C"/>
</dbReference>
<dbReference type="InterPro" id="IPR003337">
    <property type="entry name" value="Trehalose_PPase"/>
</dbReference>
<dbReference type="NCBIfam" id="TIGR00685">
    <property type="entry name" value="T6PP"/>
    <property type="match status" value="1"/>
</dbReference>
<feature type="domain" description="Glycoside hydrolase family 65 N-terminal" evidence="4">
    <location>
        <begin position="426"/>
        <end position="680"/>
    </location>
</feature>
<dbReference type="SUPFAM" id="SSF74650">
    <property type="entry name" value="Galactose mutarotase-like"/>
    <property type="match status" value="1"/>
</dbReference>
<dbReference type="Pfam" id="PF03633">
    <property type="entry name" value="Glyco_hydro_65C"/>
    <property type="match status" value="1"/>
</dbReference>
<dbReference type="Gene3D" id="1.50.10.10">
    <property type="match status" value="1"/>
</dbReference>
<keyword evidence="5" id="KW-0378">Hydrolase</keyword>
<dbReference type="GO" id="GO:0005992">
    <property type="term" value="P:trehalose biosynthetic process"/>
    <property type="evidence" value="ECO:0007669"/>
    <property type="project" value="InterPro"/>
</dbReference>
<dbReference type="RefSeq" id="WP_317746786.1">
    <property type="nucleotide sequence ID" value="NZ_JAWLUP010000071.1"/>
</dbReference>
<dbReference type="Gene3D" id="2.70.98.40">
    <property type="entry name" value="Glycoside hydrolase, family 65, N-terminal domain"/>
    <property type="match status" value="1"/>
</dbReference>
<dbReference type="SUPFAM" id="SSF56784">
    <property type="entry name" value="HAD-like"/>
    <property type="match status" value="2"/>
</dbReference>
<dbReference type="AlphaFoldDB" id="A0AAE4V288"/>
<evidence type="ECO:0000259" key="2">
    <source>
        <dbReference type="Pfam" id="PF03632"/>
    </source>
</evidence>
<dbReference type="InterPro" id="IPR011013">
    <property type="entry name" value="Gal_mutarotase_sf_dom"/>
</dbReference>
<proteinExistence type="predicted"/>
<dbReference type="EMBL" id="JAWLUP010000071">
    <property type="protein sequence ID" value="MDV7267100.1"/>
    <property type="molecule type" value="Genomic_DNA"/>
</dbReference>
<comment type="caution">
    <text evidence="5">The sequence shown here is derived from an EMBL/GenBank/DDBJ whole genome shotgun (WGS) entry which is preliminary data.</text>
</comment>
<dbReference type="Gene3D" id="3.30.70.1020">
    <property type="entry name" value="Trehalose-6-phosphate phosphatase related protein, domain 2"/>
    <property type="match status" value="1"/>
</dbReference>
<sequence>MAGPVIDLRRHGAVLFDLDVVVDTESAKPVTVDSTAMLVRRLRALGVDTAVFSPSGEVEAVIEATGIADLFPVRIDGEAPNEAARRLGTQPAASVVVTRSEATATTAKRSGFALVVGIGSEKDCWGADHMVADPAEITIRLGDRRLSQIPDAVTSRHELATLLRIRRPAVFLDFDGTLADIVNDPSAAVLIDGAAAQLARLGRVCPVAVISGRDLEDVRLRIGMDGIWYAGSHGFELSGPNGEHYENPDALTAVPLLAQTGRLVEKQLHGVPGVLVEYKRFGVTIHYRNVAAARVDEVITTVYEAAGAVDGLRIAAGRMVVEIRPDIRWDKGRALEWILGHVVDSTQLVPFYVGDDLTDEDAFDAVADTGVGIVVRSDEAADRRSAARFAVNGPAQVCDLLQRLADLMEGNPETASRSDAWILFFDGYDPPAEKLREALCTVGNGFFATRGCAPESAAGAVHYPGTYLAGIYNRLSEERSGMTIVNESLVNAPNWLATTFRVEETAWFDIDTAELLDYRQYLDVRRAVLTRRFRYRDEAGRTTSVVQRRFVAMHLPHVCALQTTIEAEDWSGQLEIRSVLDGSVGNTLVERYRELASDHLTPLRATELTDDSVLLSMRTNMSWIPVGMAARNRLWRNTEKADCRYQLFASDRQIGHDITVEVSPGESVTLEKMVTVFTGRDHAVSDPADEAARQLSELGRFDDVLDGHVLAWKHLWDRAGIELKGYEDASRIVHIHLLHLLQTVSRHTADLDVGVPARGLHGEAYRGHIFWDELFVFPVLTLRLPSLTRSLLRYRYRRLTEARHAASAAGYRGAMFPWQSGSDGREESQQLHLNPASGRWLPDPSWRQHHIGVAIAYNVWQYYQVTGDLEFLTNFGAELLAEIARFFASLATYDRVRGRYVIRGVMGPDEFHSGYPGSPFDGIDNNAYTNVMAVWVILRALEALDALASADRVDLVDTLAVDAQEMARWEDVSRRMFVPFHDQVISQFEGYDNLAELDWDAYRERYGNIQRLDRILEAEDDDVNRYRASKQADVLMLFYLLSADELRDLFGRLGYQFEPEAIPRTVDYYLARTSHGSTLSAVVHSWVLARANRDKAMEFFERVLASDIADIQGGTTAEGIHLAAMAGSVDLLQRCFTGLETRGDRLVFGPQWPEELGALKFPIVYRGLHLWLTVTGRKVQVSAAAGNQRPIEIVCRDQTVTLQPGCTVSVG</sequence>
<dbReference type="CDD" id="cd01627">
    <property type="entry name" value="HAD_TPP"/>
    <property type="match status" value="1"/>
</dbReference>
<dbReference type="Gene3D" id="3.40.50.1000">
    <property type="entry name" value="HAD superfamily/HAD-like"/>
    <property type="match status" value="2"/>
</dbReference>
<keyword evidence="1" id="KW-0326">Glycosidase</keyword>
<organism evidence="5 6">
    <name type="scientific">Rhodococcus oxybenzonivorans</name>
    <dbReference type="NCBI Taxonomy" id="1990687"/>
    <lineage>
        <taxon>Bacteria</taxon>
        <taxon>Bacillati</taxon>
        <taxon>Actinomycetota</taxon>
        <taxon>Actinomycetes</taxon>
        <taxon>Mycobacteriales</taxon>
        <taxon>Nocardiaceae</taxon>
        <taxon>Rhodococcus</taxon>
    </lineage>
</organism>
<dbReference type="EC" id="3.1.3.12" evidence="5"/>
<reference evidence="5" key="1">
    <citation type="submission" date="2023-10" db="EMBL/GenBank/DDBJ databases">
        <title>Development of a sustainable strategy for remediation of hydrocarbon-contaminated territories based on the waste exchange concept.</title>
        <authorList>
            <person name="Krivoruchko A."/>
        </authorList>
    </citation>
    <scope>NUCLEOTIDE SEQUENCE</scope>
    <source>
        <strain evidence="5">IEGM 68</strain>
    </source>
</reference>
<dbReference type="GO" id="GO:0004553">
    <property type="term" value="F:hydrolase activity, hydrolyzing O-glycosyl compounds"/>
    <property type="evidence" value="ECO:0007669"/>
    <property type="project" value="TreeGrafter"/>
</dbReference>
<dbReference type="PANTHER" id="PTHR11051">
    <property type="entry name" value="GLYCOSYL HYDROLASE-RELATED"/>
    <property type="match status" value="1"/>
</dbReference>
<gene>
    <name evidence="5" type="primary">otsB</name>
    <name evidence="5" type="ORF">R4315_21460</name>
</gene>
<dbReference type="InterPro" id="IPR005195">
    <property type="entry name" value="Glyco_hydro_65_M"/>
</dbReference>
<dbReference type="FunFam" id="1.50.10.10:FF:000053">
    <property type="entry name" value="Putative glycosyl hydrolase"/>
    <property type="match status" value="1"/>
</dbReference>
<dbReference type="GO" id="GO:0016757">
    <property type="term" value="F:glycosyltransferase activity"/>
    <property type="evidence" value="ECO:0007669"/>
    <property type="project" value="UniProtKB-ARBA"/>
</dbReference>
<dbReference type="GO" id="GO:0004805">
    <property type="term" value="F:trehalose-phosphatase activity"/>
    <property type="evidence" value="ECO:0007669"/>
    <property type="project" value="UniProtKB-EC"/>
</dbReference>
<feature type="domain" description="Glycoside hydrolase family 65 C-terminal" evidence="3">
    <location>
        <begin position="1139"/>
        <end position="1202"/>
    </location>
</feature>
<protein>
    <submittedName>
        <fullName evidence="5">Trehalose-phosphatase</fullName>
        <ecNumber evidence="5">3.1.3.12</ecNumber>
    </submittedName>
</protein>
<dbReference type="Pfam" id="PF03636">
    <property type="entry name" value="Glyco_hydro_65N"/>
    <property type="match status" value="1"/>
</dbReference>
<accession>A0AAE4V288</accession>
<evidence type="ECO:0000313" key="6">
    <source>
        <dbReference type="Proteomes" id="UP001185863"/>
    </source>
</evidence>
<dbReference type="InterPro" id="IPR023214">
    <property type="entry name" value="HAD_sf"/>
</dbReference>
<evidence type="ECO:0000259" key="3">
    <source>
        <dbReference type="Pfam" id="PF03633"/>
    </source>
</evidence>
<dbReference type="Gene3D" id="2.60.420.10">
    <property type="entry name" value="Maltose phosphorylase, domain 3"/>
    <property type="match status" value="1"/>
</dbReference>
<dbReference type="InterPro" id="IPR008928">
    <property type="entry name" value="6-hairpin_glycosidase_sf"/>
</dbReference>
<dbReference type="InterPro" id="IPR012341">
    <property type="entry name" value="6hp_glycosidase-like_sf"/>
</dbReference>
<dbReference type="Pfam" id="PF03632">
    <property type="entry name" value="Glyco_hydro_65m"/>
    <property type="match status" value="1"/>
</dbReference>
<evidence type="ECO:0000256" key="1">
    <source>
        <dbReference type="ARBA" id="ARBA00023295"/>
    </source>
</evidence>
<dbReference type="NCBIfam" id="TIGR01484">
    <property type="entry name" value="HAD-SF-IIB"/>
    <property type="match status" value="1"/>
</dbReference>
<feature type="domain" description="Glycoside hydrolase family 65 central catalytic" evidence="2">
    <location>
        <begin position="735"/>
        <end position="1129"/>
    </location>
</feature>
<dbReference type="Pfam" id="PF02358">
    <property type="entry name" value="Trehalose_PPase"/>
    <property type="match status" value="1"/>
</dbReference>
<dbReference type="PANTHER" id="PTHR11051:SF8">
    <property type="entry name" value="PROTEIN-GLUCOSYLGALACTOSYLHYDROXYLYSINE GLUCOSIDASE"/>
    <property type="match status" value="1"/>
</dbReference>
<dbReference type="InterPro" id="IPR037018">
    <property type="entry name" value="GH65_N"/>
</dbReference>
<evidence type="ECO:0000259" key="4">
    <source>
        <dbReference type="Pfam" id="PF03636"/>
    </source>
</evidence>
<evidence type="ECO:0000313" key="5">
    <source>
        <dbReference type="EMBL" id="MDV7267100.1"/>
    </source>
</evidence>
<dbReference type="GO" id="GO:0030246">
    <property type="term" value="F:carbohydrate binding"/>
    <property type="evidence" value="ECO:0007669"/>
    <property type="project" value="InterPro"/>
</dbReference>
<dbReference type="Proteomes" id="UP001185863">
    <property type="component" value="Unassembled WGS sequence"/>
</dbReference>
<dbReference type="InterPro" id="IPR036412">
    <property type="entry name" value="HAD-like_sf"/>
</dbReference>
<dbReference type="InterPro" id="IPR005196">
    <property type="entry name" value="Glyco_hydro_65_N"/>
</dbReference>